<dbReference type="PANTHER" id="PTHR30344">
    <property type="entry name" value="6-PHOSPHOGLUCONOLACTONASE-RELATED"/>
    <property type="match status" value="1"/>
</dbReference>
<accession>A0A9D1P6B9</accession>
<dbReference type="AlphaFoldDB" id="A0A9D1P6B9"/>
<dbReference type="SUPFAM" id="SSF51004">
    <property type="entry name" value="C-terminal (heme d1) domain of cytochrome cd1-nitrite reductase"/>
    <property type="match status" value="1"/>
</dbReference>
<dbReference type="GO" id="GO:0017057">
    <property type="term" value="F:6-phosphogluconolactonase activity"/>
    <property type="evidence" value="ECO:0007669"/>
    <property type="project" value="TreeGrafter"/>
</dbReference>
<dbReference type="Pfam" id="PF10282">
    <property type="entry name" value="Lactonase"/>
    <property type="match status" value="1"/>
</dbReference>
<dbReference type="InterPro" id="IPR019405">
    <property type="entry name" value="Lactonase_7-beta_prop"/>
</dbReference>
<organism evidence="2 3">
    <name type="scientific">Candidatus Ornithocaccomicrobium faecavium</name>
    <dbReference type="NCBI Taxonomy" id="2840890"/>
    <lineage>
        <taxon>Bacteria</taxon>
        <taxon>Bacillati</taxon>
        <taxon>Bacillota</taxon>
        <taxon>Clostridia</taxon>
        <taxon>Candidatus Ornithocaccomicrobium</taxon>
    </lineage>
</organism>
<sequence length="339" mass="36513">MLFYLGTYTQRGGAGVLGCELGAENAMRVIGSVFLKDPTYVIANARRDRLFCVCEAPAEGEEGGSAASFSLGEDGAPVLLSRQNAVGRGPCHLCLSPDERFLYLANYVSGSVSVFPVEEGGRLGALLQLVQHEGHGPNAGRQQGPHAHQVVFLPQENALCCVDLGADALFTYAQDRDTGRLSLNDRFSLPAGYGPRHLAKGEGNLFYLAHELESAVSVLRRENGQWTLLETHSTLPAPQASNTVAAVRVFEGRVMVSNRGHDSIAVFAIEGERLRPLGIFPTPGPVPRDFYPLKDGRVLIAHQEGDVTLARLAEDGFIPLSHLDVHGAVCVLPFEEEMA</sequence>
<comment type="caution">
    <text evidence="2">The sequence shown here is derived from an EMBL/GenBank/DDBJ whole genome shotgun (WGS) entry which is preliminary data.</text>
</comment>
<protein>
    <submittedName>
        <fullName evidence="2">Lactonase family protein</fullName>
    </submittedName>
</protein>
<proteinExistence type="inferred from homology"/>
<dbReference type="Proteomes" id="UP000886884">
    <property type="component" value="Unassembled WGS sequence"/>
</dbReference>
<comment type="similarity">
    <text evidence="1">Belongs to the cycloisomerase 2 family.</text>
</comment>
<dbReference type="GO" id="GO:0005829">
    <property type="term" value="C:cytosol"/>
    <property type="evidence" value="ECO:0007669"/>
    <property type="project" value="TreeGrafter"/>
</dbReference>
<dbReference type="Gene3D" id="2.130.10.10">
    <property type="entry name" value="YVTN repeat-like/Quinoprotein amine dehydrogenase"/>
    <property type="match status" value="1"/>
</dbReference>
<name>A0A9D1P6B9_9FIRM</name>
<gene>
    <name evidence="2" type="ORF">IAA64_02105</name>
</gene>
<evidence type="ECO:0000256" key="1">
    <source>
        <dbReference type="ARBA" id="ARBA00005564"/>
    </source>
</evidence>
<dbReference type="InterPro" id="IPR015943">
    <property type="entry name" value="WD40/YVTN_repeat-like_dom_sf"/>
</dbReference>
<evidence type="ECO:0000313" key="2">
    <source>
        <dbReference type="EMBL" id="HIV26735.1"/>
    </source>
</evidence>
<dbReference type="EMBL" id="DVOT01000041">
    <property type="protein sequence ID" value="HIV26735.1"/>
    <property type="molecule type" value="Genomic_DNA"/>
</dbReference>
<dbReference type="PANTHER" id="PTHR30344:SF1">
    <property type="entry name" value="6-PHOSPHOGLUCONOLACTONASE"/>
    <property type="match status" value="1"/>
</dbReference>
<evidence type="ECO:0000313" key="3">
    <source>
        <dbReference type="Proteomes" id="UP000886884"/>
    </source>
</evidence>
<reference evidence="2" key="1">
    <citation type="submission" date="2020-10" db="EMBL/GenBank/DDBJ databases">
        <authorList>
            <person name="Gilroy R."/>
        </authorList>
    </citation>
    <scope>NUCLEOTIDE SEQUENCE</scope>
    <source>
        <strain evidence="2">CHK183-6373</strain>
    </source>
</reference>
<dbReference type="InterPro" id="IPR011048">
    <property type="entry name" value="Haem_d1_sf"/>
</dbReference>
<dbReference type="InterPro" id="IPR050282">
    <property type="entry name" value="Cycloisomerase_2"/>
</dbReference>
<reference evidence="2" key="2">
    <citation type="journal article" date="2021" name="PeerJ">
        <title>Extensive microbial diversity within the chicken gut microbiome revealed by metagenomics and culture.</title>
        <authorList>
            <person name="Gilroy R."/>
            <person name="Ravi A."/>
            <person name="Getino M."/>
            <person name="Pursley I."/>
            <person name="Horton D.L."/>
            <person name="Alikhan N.F."/>
            <person name="Baker D."/>
            <person name="Gharbi K."/>
            <person name="Hall N."/>
            <person name="Watson M."/>
            <person name="Adriaenssens E.M."/>
            <person name="Foster-Nyarko E."/>
            <person name="Jarju S."/>
            <person name="Secka A."/>
            <person name="Antonio M."/>
            <person name="Oren A."/>
            <person name="Chaudhuri R.R."/>
            <person name="La Ragione R."/>
            <person name="Hildebrand F."/>
            <person name="Pallen M.J."/>
        </authorList>
    </citation>
    <scope>NUCLEOTIDE SEQUENCE</scope>
    <source>
        <strain evidence="2">CHK183-6373</strain>
    </source>
</reference>